<protein>
    <submittedName>
        <fullName evidence="8">Uncharacterized protein</fullName>
    </submittedName>
</protein>
<keyword evidence="9" id="KW-1185">Reference proteome</keyword>
<dbReference type="GeneID" id="34528772"/>
<evidence type="ECO:0000256" key="1">
    <source>
        <dbReference type="ARBA" id="ARBA00004477"/>
    </source>
</evidence>
<organism evidence="8 9">
    <name type="scientific">Huiozyma naganishii (strain ATCC MYA-139 / BCRC 22969 / CBS 8797 / KCTC 17520 / NBRC 10181 / NCYC 3082 / Yp74L-3)</name>
    <name type="common">Yeast</name>
    <name type="synonym">Kazachstania naganishii</name>
    <dbReference type="NCBI Taxonomy" id="1071383"/>
    <lineage>
        <taxon>Eukaryota</taxon>
        <taxon>Fungi</taxon>
        <taxon>Dikarya</taxon>
        <taxon>Ascomycota</taxon>
        <taxon>Saccharomycotina</taxon>
        <taxon>Saccharomycetes</taxon>
        <taxon>Saccharomycetales</taxon>
        <taxon>Saccharomycetaceae</taxon>
        <taxon>Huiozyma</taxon>
    </lineage>
</organism>
<dbReference type="Proteomes" id="UP000006310">
    <property type="component" value="Chromosome 13"/>
</dbReference>
<dbReference type="KEGG" id="kng:KNAG_0M01390"/>
<evidence type="ECO:0000256" key="6">
    <source>
        <dbReference type="ARBA" id="ARBA00023136"/>
    </source>
</evidence>
<keyword evidence="5 7" id="KW-1133">Transmembrane helix</keyword>
<dbReference type="STRING" id="1071383.J7S457"/>
<comment type="subcellular location">
    <subcellularLocation>
        <location evidence="1">Endoplasmic reticulum membrane</location>
        <topology evidence="1">Multi-pass membrane protein</topology>
    </subcellularLocation>
</comment>
<dbReference type="EMBL" id="HE978326">
    <property type="protein sequence ID" value="CCK72992.1"/>
    <property type="molecule type" value="Genomic_DNA"/>
</dbReference>
<evidence type="ECO:0000256" key="5">
    <source>
        <dbReference type="ARBA" id="ARBA00022989"/>
    </source>
</evidence>
<keyword evidence="4" id="KW-0256">Endoplasmic reticulum</keyword>
<feature type="transmembrane region" description="Helical" evidence="7">
    <location>
        <begin position="28"/>
        <end position="46"/>
    </location>
</feature>
<dbReference type="eggNOG" id="KOG4112">
    <property type="taxonomic scope" value="Eukaryota"/>
</dbReference>
<dbReference type="AlphaFoldDB" id="J7S457"/>
<evidence type="ECO:0000256" key="4">
    <source>
        <dbReference type="ARBA" id="ARBA00022824"/>
    </source>
</evidence>
<reference evidence="8 9" key="1">
    <citation type="journal article" date="2011" name="Proc. Natl. Acad. Sci. U.S.A.">
        <title>Evolutionary erosion of yeast sex chromosomes by mating-type switching accidents.</title>
        <authorList>
            <person name="Gordon J.L."/>
            <person name="Armisen D."/>
            <person name="Proux-Wera E."/>
            <person name="Oheigeartaigh S.S."/>
            <person name="Byrne K.P."/>
            <person name="Wolfe K.H."/>
        </authorList>
    </citation>
    <scope>NUCLEOTIDE SEQUENCE [LARGE SCALE GENOMIC DNA]</scope>
    <source>
        <strain evidence="9">ATCC MYA-139 / BCRC 22969 / CBS 8797 / CCRC 22969 / KCTC 17520 / NBRC 10181 / NCYC 3082</strain>
    </source>
</reference>
<comment type="similarity">
    <text evidence="2">Belongs to the SPCS1 family.</text>
</comment>
<dbReference type="OrthoDB" id="263893at2759"/>
<feature type="transmembrane region" description="Helical" evidence="7">
    <location>
        <begin position="53"/>
        <end position="71"/>
    </location>
</feature>
<evidence type="ECO:0000313" key="8">
    <source>
        <dbReference type="EMBL" id="CCK72992.1"/>
    </source>
</evidence>
<dbReference type="GO" id="GO:0005787">
    <property type="term" value="C:signal peptidase complex"/>
    <property type="evidence" value="ECO:0007669"/>
    <property type="project" value="InterPro"/>
</dbReference>
<evidence type="ECO:0000313" key="9">
    <source>
        <dbReference type="Proteomes" id="UP000006310"/>
    </source>
</evidence>
<dbReference type="InterPro" id="IPR009542">
    <property type="entry name" value="Spc1/SPCS1"/>
</dbReference>
<proteinExistence type="inferred from homology"/>
<dbReference type="GO" id="GO:0006465">
    <property type="term" value="P:signal peptide processing"/>
    <property type="evidence" value="ECO:0007669"/>
    <property type="project" value="InterPro"/>
</dbReference>
<dbReference type="RefSeq" id="XP_022467236.1">
    <property type="nucleotide sequence ID" value="XM_022610995.1"/>
</dbReference>
<gene>
    <name evidence="8" type="primary">KNAG0M01390</name>
    <name evidence="8" type="ordered locus">KNAG_0M01390</name>
</gene>
<sequence length="92" mass="10225">MSDVFRELNGKLLFPVDYPSQTLLAKRHKLLVVIGALVSGVVGVATQSILQMGVCYLCFVFVALLLVLPAWKSYRVHNLEWVQPQAVAVDLK</sequence>
<keyword evidence="6 7" id="KW-0472">Membrane</keyword>
<reference evidence="9" key="2">
    <citation type="submission" date="2012-08" db="EMBL/GenBank/DDBJ databases">
        <title>Genome sequence of Kazachstania naganishii.</title>
        <authorList>
            <person name="Gordon J.L."/>
            <person name="Armisen D."/>
            <person name="Proux-Wera E."/>
            <person name="OhEigeartaigh S.S."/>
            <person name="Byrne K.P."/>
            <person name="Wolfe K.H."/>
        </authorList>
    </citation>
    <scope>NUCLEOTIDE SEQUENCE [LARGE SCALE GENOMIC DNA]</scope>
    <source>
        <strain evidence="9">ATCC MYA-139 / BCRC 22969 / CBS 8797 / CCRC 22969 / KCTC 17520 / NBRC 10181 / NCYC 3082</strain>
    </source>
</reference>
<name>J7S457_HUIN7</name>
<dbReference type="HOGENOM" id="CLU_134505_2_0_1"/>
<evidence type="ECO:0000256" key="3">
    <source>
        <dbReference type="ARBA" id="ARBA00022692"/>
    </source>
</evidence>
<evidence type="ECO:0000256" key="2">
    <source>
        <dbReference type="ARBA" id="ARBA00005245"/>
    </source>
</evidence>
<keyword evidence="3 7" id="KW-0812">Transmembrane</keyword>
<dbReference type="Pfam" id="PF06645">
    <property type="entry name" value="SPC12"/>
    <property type="match status" value="1"/>
</dbReference>
<accession>J7S457</accession>
<evidence type="ECO:0000256" key="7">
    <source>
        <dbReference type="SAM" id="Phobius"/>
    </source>
</evidence>